<evidence type="ECO:0000313" key="5">
    <source>
        <dbReference type="Proteomes" id="UP000244384"/>
    </source>
</evidence>
<dbReference type="SUPFAM" id="SSF46785">
    <property type="entry name" value="Winged helix' DNA-binding domain"/>
    <property type="match status" value="1"/>
</dbReference>
<dbReference type="InterPro" id="IPR036390">
    <property type="entry name" value="WH_DNA-bd_sf"/>
</dbReference>
<keyword evidence="3" id="KW-0804">Transcription</keyword>
<keyword evidence="2" id="KW-0238">DNA-binding</keyword>
<dbReference type="Proteomes" id="UP000244384">
    <property type="component" value="Chromosome"/>
</dbReference>
<dbReference type="GO" id="GO:0003700">
    <property type="term" value="F:DNA-binding transcription factor activity"/>
    <property type="evidence" value="ECO:0007669"/>
    <property type="project" value="InterPro"/>
</dbReference>
<keyword evidence="5" id="KW-1185">Reference proteome</keyword>
<organism evidence="4 5">
    <name type="scientific">Aeromicrobium chenweiae</name>
    <dbReference type="NCBI Taxonomy" id="2079793"/>
    <lineage>
        <taxon>Bacteria</taxon>
        <taxon>Bacillati</taxon>
        <taxon>Actinomycetota</taxon>
        <taxon>Actinomycetes</taxon>
        <taxon>Propionibacteriales</taxon>
        <taxon>Nocardioidaceae</taxon>
        <taxon>Aeromicrobium</taxon>
    </lineage>
</organism>
<name>A0A2S0WPM8_9ACTN</name>
<dbReference type="RefSeq" id="WP_108579533.1">
    <property type="nucleotide sequence ID" value="NZ_CP026952.1"/>
</dbReference>
<dbReference type="Gene3D" id="1.10.10.10">
    <property type="entry name" value="Winged helix-like DNA-binding domain superfamily/Winged helix DNA-binding domain"/>
    <property type="match status" value="1"/>
</dbReference>
<dbReference type="InterPro" id="IPR036388">
    <property type="entry name" value="WH-like_DNA-bd_sf"/>
</dbReference>
<dbReference type="KEGG" id="aez:C3E78_14360"/>
<dbReference type="InterPro" id="IPR000524">
    <property type="entry name" value="Tscrpt_reg_HTH_GntR"/>
</dbReference>
<proteinExistence type="predicted"/>
<sequence>MSLDVTIEATGAEPPFEQLRRQVAEQADDGRLPAGHRLPTVRALAETLGLATNTVAKAYRALEVDGVIETHGRAGTFIASRRLDDAESDAAAQAYARLARRQGLSQQEALRLVERHWTS</sequence>
<dbReference type="GO" id="GO:0003677">
    <property type="term" value="F:DNA binding"/>
    <property type="evidence" value="ECO:0007669"/>
    <property type="project" value="UniProtKB-KW"/>
</dbReference>
<dbReference type="OrthoDB" id="4307011at2"/>
<accession>A0A2S0WPM8</accession>
<dbReference type="Pfam" id="PF00392">
    <property type="entry name" value="GntR"/>
    <property type="match status" value="1"/>
</dbReference>
<dbReference type="AlphaFoldDB" id="A0A2S0WPM8"/>
<protein>
    <submittedName>
        <fullName evidence="4">GntR family transcriptional regulator</fullName>
    </submittedName>
</protein>
<evidence type="ECO:0000256" key="1">
    <source>
        <dbReference type="ARBA" id="ARBA00023015"/>
    </source>
</evidence>
<dbReference type="EMBL" id="CP026952">
    <property type="protein sequence ID" value="AWB93295.1"/>
    <property type="molecule type" value="Genomic_DNA"/>
</dbReference>
<gene>
    <name evidence="4" type="ORF">C3E78_14360</name>
</gene>
<dbReference type="SMART" id="SM00345">
    <property type="entry name" value="HTH_GNTR"/>
    <property type="match status" value="1"/>
</dbReference>
<dbReference type="PANTHER" id="PTHR38445:SF9">
    <property type="entry name" value="HTH-TYPE TRANSCRIPTIONAL REPRESSOR YTRA"/>
    <property type="match status" value="1"/>
</dbReference>
<evidence type="ECO:0000256" key="2">
    <source>
        <dbReference type="ARBA" id="ARBA00023125"/>
    </source>
</evidence>
<evidence type="ECO:0000313" key="4">
    <source>
        <dbReference type="EMBL" id="AWB93295.1"/>
    </source>
</evidence>
<reference evidence="5" key="1">
    <citation type="submission" date="2018-01" db="EMBL/GenBank/DDBJ databases">
        <authorList>
            <person name="Li J."/>
        </authorList>
    </citation>
    <scope>NUCLEOTIDE SEQUENCE [LARGE SCALE GENOMIC DNA]</scope>
    <source>
        <strain evidence="5">592</strain>
    </source>
</reference>
<keyword evidence="1" id="KW-0805">Transcription regulation</keyword>
<accession>A0A5F2F1H2</accession>
<dbReference type="CDD" id="cd07377">
    <property type="entry name" value="WHTH_GntR"/>
    <property type="match status" value="1"/>
</dbReference>
<dbReference type="PROSITE" id="PS50949">
    <property type="entry name" value="HTH_GNTR"/>
    <property type="match status" value="1"/>
</dbReference>
<dbReference type="PANTHER" id="PTHR38445">
    <property type="entry name" value="HTH-TYPE TRANSCRIPTIONAL REPRESSOR YTRA"/>
    <property type="match status" value="1"/>
</dbReference>
<evidence type="ECO:0000256" key="3">
    <source>
        <dbReference type="ARBA" id="ARBA00023163"/>
    </source>
</evidence>